<feature type="compositionally biased region" description="Pro residues" evidence="1">
    <location>
        <begin position="189"/>
        <end position="200"/>
    </location>
</feature>
<dbReference type="InterPro" id="IPR045884">
    <property type="entry name" value="At5g59350-like"/>
</dbReference>
<gene>
    <name evidence="2" type="ORF">Taro_054404</name>
</gene>
<feature type="compositionally biased region" description="Basic and acidic residues" evidence="1">
    <location>
        <begin position="226"/>
        <end position="235"/>
    </location>
</feature>
<comment type="caution">
    <text evidence="2">The sequence shown here is derived from an EMBL/GenBank/DDBJ whole genome shotgun (WGS) entry which is preliminary data.</text>
</comment>
<reference evidence="2" key="1">
    <citation type="submission" date="2017-07" db="EMBL/GenBank/DDBJ databases">
        <title>Taro Niue Genome Assembly and Annotation.</title>
        <authorList>
            <person name="Atibalentja N."/>
            <person name="Keating K."/>
            <person name="Fields C.J."/>
        </authorList>
    </citation>
    <scope>NUCLEOTIDE SEQUENCE</scope>
    <source>
        <strain evidence="2">Niue_2</strain>
        <tissue evidence="2">Leaf</tissue>
    </source>
</reference>
<proteinExistence type="predicted"/>
<dbReference type="PANTHER" id="PTHR34054">
    <property type="entry name" value="EXPRESSED PROTEIN"/>
    <property type="match status" value="1"/>
</dbReference>
<feature type="region of interest" description="Disordered" evidence="1">
    <location>
        <begin position="135"/>
        <end position="235"/>
    </location>
</feature>
<name>A0A843XPY4_COLES</name>
<dbReference type="OrthoDB" id="784633at2759"/>
<evidence type="ECO:0000256" key="1">
    <source>
        <dbReference type="SAM" id="MobiDB-lite"/>
    </source>
</evidence>
<evidence type="ECO:0000313" key="2">
    <source>
        <dbReference type="EMBL" id="MQM21366.1"/>
    </source>
</evidence>
<dbReference type="EMBL" id="NMUH01010926">
    <property type="protein sequence ID" value="MQM21366.1"/>
    <property type="molecule type" value="Genomic_DNA"/>
</dbReference>
<keyword evidence="3" id="KW-1185">Reference proteome</keyword>
<evidence type="ECO:0000313" key="3">
    <source>
        <dbReference type="Proteomes" id="UP000652761"/>
    </source>
</evidence>
<dbReference type="Proteomes" id="UP000652761">
    <property type="component" value="Unassembled WGS sequence"/>
</dbReference>
<accession>A0A843XPY4</accession>
<organism evidence="2 3">
    <name type="scientific">Colocasia esculenta</name>
    <name type="common">Wild taro</name>
    <name type="synonym">Arum esculentum</name>
    <dbReference type="NCBI Taxonomy" id="4460"/>
    <lineage>
        <taxon>Eukaryota</taxon>
        <taxon>Viridiplantae</taxon>
        <taxon>Streptophyta</taxon>
        <taxon>Embryophyta</taxon>
        <taxon>Tracheophyta</taxon>
        <taxon>Spermatophyta</taxon>
        <taxon>Magnoliopsida</taxon>
        <taxon>Liliopsida</taxon>
        <taxon>Araceae</taxon>
        <taxon>Aroideae</taxon>
        <taxon>Colocasieae</taxon>
        <taxon>Colocasia</taxon>
    </lineage>
</organism>
<dbReference type="AlphaFoldDB" id="A0A843XPY4"/>
<dbReference type="PANTHER" id="PTHR34054:SF4">
    <property type="entry name" value="PROTEIN, PUTATIVE-RELATED"/>
    <property type="match status" value="1"/>
</dbReference>
<sequence length="235" mass="24996">MNCLTKVGLALLVVFVAFLVAFAAELIFVLYRRRRPRRAPPAAADPELASPAAAAVPGGSPTPKQVLLHFLFWKQNHSCVEPASAAASAAPLFSLSKATTFPLPSAEGAAETELELARWRALYASRVLFTIREDEKEGVDSDGGRSPQRGRPAGAGVSVFRHRGREEQEEEVEVTGAAPELTPFSTPCASPPFYTPPPSPARGVEAGADVAVGSESDGDEFLPSSESDKRQQRVG</sequence>
<dbReference type="SMR" id="A0A843XPY4"/>
<protein>
    <submittedName>
        <fullName evidence="2">Uncharacterized protein</fullName>
    </submittedName>
</protein>